<organism evidence="1 2">
    <name type="scientific">Undibacterium arcticum</name>
    <dbReference type="NCBI Taxonomy" id="1762892"/>
    <lineage>
        <taxon>Bacteria</taxon>
        <taxon>Pseudomonadati</taxon>
        <taxon>Pseudomonadota</taxon>
        <taxon>Betaproteobacteria</taxon>
        <taxon>Burkholderiales</taxon>
        <taxon>Oxalobacteraceae</taxon>
        <taxon>Undibacterium</taxon>
    </lineage>
</organism>
<evidence type="ECO:0000313" key="1">
    <source>
        <dbReference type="EMBL" id="MFC3111252.1"/>
    </source>
</evidence>
<dbReference type="Proteomes" id="UP001595530">
    <property type="component" value="Unassembled WGS sequence"/>
</dbReference>
<comment type="caution">
    <text evidence="1">The sequence shown here is derived from an EMBL/GenBank/DDBJ whole genome shotgun (WGS) entry which is preliminary data.</text>
</comment>
<proteinExistence type="predicted"/>
<sequence length="308" mass="34875">MKFSLKSGRFFRDQWVQVRSYAEIAATLDADGKFEGVPFSAEMARYCGTRARVFRRADKTCVAGHGMRRMKATVFLQDLRCDGEFHDGCQRNCLLFWKEAWLKPADHDAEPPSIDPATVHEVRRAAERLPTRRGDRYICQSTELYDATQNLSRWNIAPWLRDIAHGELTIGAFLEIVTRTLTHRVFGWRDPGALVGAEGKKRKGDLNLESGSWINVKESKGIEAELDPNGHNCGLSFTPSMAQHIGGRYQVEFPIKKIIIEQSGKMVNLTNTVALKGVNCAGTCTKNCPRNEILFWRESWLRRVDAGK</sequence>
<dbReference type="EMBL" id="JBHRTP010000105">
    <property type="protein sequence ID" value="MFC3111252.1"/>
    <property type="molecule type" value="Genomic_DNA"/>
</dbReference>
<name>A0ABV7FC02_9BURK</name>
<keyword evidence="2" id="KW-1185">Reference proteome</keyword>
<evidence type="ECO:0000313" key="2">
    <source>
        <dbReference type="Proteomes" id="UP001595530"/>
    </source>
</evidence>
<reference evidence="2" key="1">
    <citation type="journal article" date="2019" name="Int. J. Syst. Evol. Microbiol.">
        <title>The Global Catalogue of Microorganisms (GCM) 10K type strain sequencing project: providing services to taxonomists for standard genome sequencing and annotation.</title>
        <authorList>
            <consortium name="The Broad Institute Genomics Platform"/>
            <consortium name="The Broad Institute Genome Sequencing Center for Infectious Disease"/>
            <person name="Wu L."/>
            <person name="Ma J."/>
        </authorList>
    </citation>
    <scope>NUCLEOTIDE SEQUENCE [LARGE SCALE GENOMIC DNA]</scope>
    <source>
        <strain evidence="2">KCTC 42986</strain>
    </source>
</reference>
<protein>
    <submittedName>
        <fullName evidence="1">Uncharacterized protein</fullName>
    </submittedName>
</protein>
<dbReference type="RefSeq" id="WP_390322640.1">
    <property type="nucleotide sequence ID" value="NZ_JBHRTP010000105.1"/>
</dbReference>
<accession>A0ABV7FC02</accession>
<gene>
    <name evidence="1" type="ORF">ACFOFO_25450</name>
</gene>